<sequence length="181" mass="21019">MLAMELLEHLSKHTACIAITCWQGRHGVRKFFKDLLHLEGQYFKGQPSGTPLKPQYKAKEQSGTDEEVAASLFEDAEDHPAGESYIYLLDAVNLYFSTDIAENLNQLREDSLRILLETNRMDRMVRSYPRTYVTLELALHPRRVEFLNIFAFDRKLTLTLLAKTLLYAICWLQGDYMTLKR</sequence>
<dbReference type="EMBL" id="CH479181">
    <property type="protein sequence ID" value="EDW32375.1"/>
    <property type="molecule type" value="Genomic_DNA"/>
</dbReference>
<evidence type="ECO:0000313" key="2">
    <source>
        <dbReference type="Proteomes" id="UP000008744"/>
    </source>
</evidence>
<dbReference type="PhylomeDB" id="B4GC32"/>
<gene>
    <name evidence="1" type="primary">Dper\GL10463</name>
    <name evidence="1" type="ORF">Dper_GL10463</name>
</gene>
<dbReference type="Proteomes" id="UP000008744">
    <property type="component" value="Unassembled WGS sequence"/>
</dbReference>
<dbReference type="STRING" id="7234.B4GC32"/>
<reference evidence="1 2" key="1">
    <citation type="journal article" date="2007" name="Nature">
        <title>Evolution of genes and genomes on the Drosophila phylogeny.</title>
        <authorList>
            <consortium name="Drosophila 12 Genomes Consortium"/>
            <person name="Clark A.G."/>
            <person name="Eisen M.B."/>
            <person name="Smith D.R."/>
            <person name="Bergman C.M."/>
            <person name="Oliver B."/>
            <person name="Markow T.A."/>
            <person name="Kaufman T.C."/>
            <person name="Kellis M."/>
            <person name="Gelbart W."/>
            <person name="Iyer V.N."/>
            <person name="Pollard D.A."/>
            <person name="Sackton T.B."/>
            <person name="Larracuente A.M."/>
            <person name="Singh N.D."/>
            <person name="Abad J.P."/>
            <person name="Abt D.N."/>
            <person name="Adryan B."/>
            <person name="Aguade M."/>
            <person name="Akashi H."/>
            <person name="Anderson W.W."/>
            <person name="Aquadro C.F."/>
            <person name="Ardell D.H."/>
            <person name="Arguello R."/>
            <person name="Artieri C.G."/>
            <person name="Barbash D.A."/>
            <person name="Barker D."/>
            <person name="Barsanti P."/>
            <person name="Batterham P."/>
            <person name="Batzoglou S."/>
            <person name="Begun D."/>
            <person name="Bhutkar A."/>
            <person name="Blanco E."/>
            <person name="Bosak S.A."/>
            <person name="Bradley R.K."/>
            <person name="Brand A.D."/>
            <person name="Brent M.R."/>
            <person name="Brooks A.N."/>
            <person name="Brown R.H."/>
            <person name="Butlin R.K."/>
            <person name="Caggese C."/>
            <person name="Calvi B.R."/>
            <person name="Bernardo de Carvalho A."/>
            <person name="Caspi A."/>
            <person name="Castrezana S."/>
            <person name="Celniker S.E."/>
            <person name="Chang J.L."/>
            <person name="Chapple C."/>
            <person name="Chatterji S."/>
            <person name="Chinwalla A."/>
            <person name="Civetta A."/>
            <person name="Clifton S.W."/>
            <person name="Comeron J.M."/>
            <person name="Costello J.C."/>
            <person name="Coyne J.A."/>
            <person name="Daub J."/>
            <person name="David R.G."/>
            <person name="Delcher A.L."/>
            <person name="Delehaunty K."/>
            <person name="Do C.B."/>
            <person name="Ebling H."/>
            <person name="Edwards K."/>
            <person name="Eickbush T."/>
            <person name="Evans J.D."/>
            <person name="Filipski A."/>
            <person name="Findeiss S."/>
            <person name="Freyhult E."/>
            <person name="Fulton L."/>
            <person name="Fulton R."/>
            <person name="Garcia A.C."/>
            <person name="Gardiner A."/>
            <person name="Garfield D.A."/>
            <person name="Garvin B.E."/>
            <person name="Gibson G."/>
            <person name="Gilbert D."/>
            <person name="Gnerre S."/>
            <person name="Godfrey J."/>
            <person name="Good R."/>
            <person name="Gotea V."/>
            <person name="Gravely B."/>
            <person name="Greenberg A.J."/>
            <person name="Griffiths-Jones S."/>
            <person name="Gross S."/>
            <person name="Guigo R."/>
            <person name="Gustafson E.A."/>
            <person name="Haerty W."/>
            <person name="Hahn M.W."/>
            <person name="Halligan D.L."/>
            <person name="Halpern A.L."/>
            <person name="Halter G.M."/>
            <person name="Han M.V."/>
            <person name="Heger A."/>
            <person name="Hillier L."/>
            <person name="Hinrichs A.S."/>
            <person name="Holmes I."/>
            <person name="Hoskins R.A."/>
            <person name="Hubisz M.J."/>
            <person name="Hultmark D."/>
            <person name="Huntley M.A."/>
            <person name="Jaffe D.B."/>
            <person name="Jagadeeshan S."/>
            <person name="Jeck W.R."/>
            <person name="Johnson J."/>
            <person name="Jones C.D."/>
            <person name="Jordan W.C."/>
            <person name="Karpen G.H."/>
            <person name="Kataoka E."/>
            <person name="Keightley P.D."/>
            <person name="Kheradpour P."/>
            <person name="Kirkness E.F."/>
            <person name="Koerich L.B."/>
            <person name="Kristiansen K."/>
            <person name="Kudrna D."/>
            <person name="Kulathinal R.J."/>
            <person name="Kumar S."/>
            <person name="Kwok R."/>
            <person name="Lander E."/>
            <person name="Langley C.H."/>
            <person name="Lapoint R."/>
            <person name="Lazzaro B.P."/>
            <person name="Lee S.J."/>
            <person name="Levesque L."/>
            <person name="Li R."/>
            <person name="Lin C.F."/>
            <person name="Lin M.F."/>
            <person name="Lindblad-Toh K."/>
            <person name="Llopart A."/>
            <person name="Long M."/>
            <person name="Low L."/>
            <person name="Lozovsky E."/>
            <person name="Lu J."/>
            <person name="Luo M."/>
            <person name="Machado C.A."/>
            <person name="Makalowski W."/>
            <person name="Marzo M."/>
            <person name="Matsuda M."/>
            <person name="Matzkin L."/>
            <person name="McAllister B."/>
            <person name="McBride C.S."/>
            <person name="McKernan B."/>
            <person name="McKernan K."/>
            <person name="Mendez-Lago M."/>
            <person name="Minx P."/>
            <person name="Mollenhauer M.U."/>
            <person name="Montooth K."/>
            <person name="Mount S.M."/>
            <person name="Mu X."/>
            <person name="Myers E."/>
            <person name="Negre B."/>
            <person name="Newfeld S."/>
            <person name="Nielsen R."/>
            <person name="Noor M.A."/>
            <person name="O'Grady P."/>
            <person name="Pachter L."/>
            <person name="Papaceit M."/>
            <person name="Parisi M.J."/>
            <person name="Parisi M."/>
            <person name="Parts L."/>
            <person name="Pedersen J.S."/>
            <person name="Pesole G."/>
            <person name="Phillippy A.M."/>
            <person name="Ponting C.P."/>
            <person name="Pop M."/>
            <person name="Porcelli D."/>
            <person name="Powell J.R."/>
            <person name="Prohaska S."/>
            <person name="Pruitt K."/>
            <person name="Puig M."/>
            <person name="Quesneville H."/>
            <person name="Ram K.R."/>
            <person name="Rand D."/>
            <person name="Rasmussen M.D."/>
            <person name="Reed L.K."/>
            <person name="Reenan R."/>
            <person name="Reily A."/>
            <person name="Remington K.A."/>
            <person name="Rieger T.T."/>
            <person name="Ritchie M.G."/>
            <person name="Robin C."/>
            <person name="Rogers Y.H."/>
            <person name="Rohde C."/>
            <person name="Rozas J."/>
            <person name="Rubenfield M.J."/>
            <person name="Ruiz A."/>
            <person name="Russo S."/>
            <person name="Salzberg S.L."/>
            <person name="Sanchez-Gracia A."/>
            <person name="Saranga D.J."/>
            <person name="Sato H."/>
            <person name="Schaeffer S.W."/>
            <person name="Schatz M.C."/>
            <person name="Schlenke T."/>
            <person name="Schwartz R."/>
            <person name="Segarra C."/>
            <person name="Singh R.S."/>
            <person name="Sirot L."/>
            <person name="Sirota M."/>
            <person name="Sisneros N.B."/>
            <person name="Smith C.D."/>
            <person name="Smith T.F."/>
            <person name="Spieth J."/>
            <person name="Stage D.E."/>
            <person name="Stark A."/>
            <person name="Stephan W."/>
            <person name="Strausberg R.L."/>
            <person name="Strempel S."/>
            <person name="Sturgill D."/>
            <person name="Sutton G."/>
            <person name="Sutton G.G."/>
            <person name="Tao W."/>
            <person name="Teichmann S."/>
            <person name="Tobari Y.N."/>
            <person name="Tomimura Y."/>
            <person name="Tsolas J.M."/>
            <person name="Valente V.L."/>
            <person name="Venter E."/>
            <person name="Venter J.C."/>
            <person name="Vicario S."/>
            <person name="Vieira F.G."/>
            <person name="Vilella A.J."/>
            <person name="Villasante A."/>
            <person name="Walenz B."/>
            <person name="Wang J."/>
            <person name="Wasserman M."/>
            <person name="Watts T."/>
            <person name="Wilson D."/>
            <person name="Wilson R.K."/>
            <person name="Wing R.A."/>
            <person name="Wolfner M.F."/>
            <person name="Wong A."/>
            <person name="Wong G.K."/>
            <person name="Wu C.I."/>
            <person name="Wu G."/>
            <person name="Yamamoto D."/>
            <person name="Yang H.P."/>
            <person name="Yang S.P."/>
            <person name="Yorke J.A."/>
            <person name="Yoshida K."/>
            <person name="Zdobnov E."/>
            <person name="Zhang P."/>
            <person name="Zhang Y."/>
            <person name="Zimin A.V."/>
            <person name="Baldwin J."/>
            <person name="Abdouelleil A."/>
            <person name="Abdulkadir J."/>
            <person name="Abebe A."/>
            <person name="Abera B."/>
            <person name="Abreu J."/>
            <person name="Acer S.C."/>
            <person name="Aftuck L."/>
            <person name="Alexander A."/>
            <person name="An P."/>
            <person name="Anderson E."/>
            <person name="Anderson S."/>
            <person name="Arachi H."/>
            <person name="Azer M."/>
            <person name="Bachantsang P."/>
            <person name="Barry A."/>
            <person name="Bayul T."/>
            <person name="Berlin A."/>
            <person name="Bessette D."/>
            <person name="Bloom T."/>
            <person name="Blye J."/>
            <person name="Boguslavskiy L."/>
            <person name="Bonnet C."/>
            <person name="Boukhgalter B."/>
            <person name="Bourzgui I."/>
            <person name="Brown A."/>
            <person name="Cahill P."/>
            <person name="Channer S."/>
            <person name="Cheshatsang Y."/>
            <person name="Chuda L."/>
            <person name="Citroen M."/>
            <person name="Collymore A."/>
            <person name="Cooke P."/>
            <person name="Costello M."/>
            <person name="D'Aco K."/>
            <person name="Daza R."/>
            <person name="De Haan G."/>
            <person name="DeGray S."/>
            <person name="DeMaso C."/>
            <person name="Dhargay N."/>
            <person name="Dooley K."/>
            <person name="Dooley E."/>
            <person name="Doricent M."/>
            <person name="Dorje P."/>
            <person name="Dorjee K."/>
            <person name="Dupes A."/>
            <person name="Elong R."/>
            <person name="Falk J."/>
            <person name="Farina A."/>
            <person name="Faro S."/>
            <person name="Ferguson D."/>
            <person name="Fisher S."/>
            <person name="Foley C.D."/>
            <person name="Franke A."/>
            <person name="Friedrich D."/>
            <person name="Gadbois L."/>
            <person name="Gearin G."/>
            <person name="Gearin C.R."/>
            <person name="Giannoukos G."/>
            <person name="Goode T."/>
            <person name="Graham J."/>
            <person name="Grandbois E."/>
            <person name="Grewal S."/>
            <person name="Gyaltsen K."/>
            <person name="Hafez N."/>
            <person name="Hagos B."/>
            <person name="Hall J."/>
            <person name="Henson C."/>
            <person name="Hollinger A."/>
            <person name="Honan T."/>
            <person name="Huard M.D."/>
            <person name="Hughes L."/>
            <person name="Hurhula B."/>
            <person name="Husby M.E."/>
            <person name="Kamat A."/>
            <person name="Kanga B."/>
            <person name="Kashin S."/>
            <person name="Khazanovich D."/>
            <person name="Kisner P."/>
            <person name="Lance K."/>
            <person name="Lara M."/>
            <person name="Lee W."/>
            <person name="Lennon N."/>
            <person name="Letendre F."/>
            <person name="LeVine R."/>
            <person name="Lipovsky A."/>
            <person name="Liu X."/>
            <person name="Liu J."/>
            <person name="Liu S."/>
            <person name="Lokyitsang T."/>
            <person name="Lokyitsang Y."/>
            <person name="Lubonja R."/>
            <person name="Lui A."/>
            <person name="MacDonald P."/>
            <person name="Magnisalis V."/>
            <person name="Maru K."/>
            <person name="Matthews C."/>
            <person name="McCusker W."/>
            <person name="McDonough S."/>
            <person name="Mehta T."/>
            <person name="Meldrim J."/>
            <person name="Meneus L."/>
            <person name="Mihai O."/>
            <person name="Mihalev A."/>
            <person name="Mihova T."/>
            <person name="Mittelman R."/>
            <person name="Mlenga V."/>
            <person name="Montmayeur A."/>
            <person name="Mulrain L."/>
            <person name="Navidi A."/>
            <person name="Naylor J."/>
            <person name="Negash T."/>
            <person name="Nguyen T."/>
            <person name="Nguyen N."/>
            <person name="Nicol R."/>
            <person name="Norbu C."/>
            <person name="Norbu N."/>
            <person name="Novod N."/>
            <person name="O'Neill B."/>
            <person name="Osman S."/>
            <person name="Markiewicz E."/>
            <person name="Oyono O.L."/>
            <person name="Patti C."/>
            <person name="Phunkhang P."/>
            <person name="Pierre F."/>
            <person name="Priest M."/>
            <person name="Raghuraman S."/>
            <person name="Rege F."/>
            <person name="Reyes R."/>
            <person name="Rise C."/>
            <person name="Rogov P."/>
            <person name="Ross K."/>
            <person name="Ryan E."/>
            <person name="Settipalli S."/>
            <person name="Shea T."/>
            <person name="Sherpa N."/>
            <person name="Shi L."/>
            <person name="Shih D."/>
            <person name="Sparrow T."/>
            <person name="Spaulding J."/>
            <person name="Stalker J."/>
            <person name="Stange-Thomann N."/>
            <person name="Stavropoulos S."/>
            <person name="Stone C."/>
            <person name="Strader C."/>
            <person name="Tesfaye S."/>
            <person name="Thomson T."/>
            <person name="Thoulutsang Y."/>
            <person name="Thoulutsang D."/>
            <person name="Topham K."/>
            <person name="Topping I."/>
            <person name="Tsamla T."/>
            <person name="Vassiliev H."/>
            <person name="Vo A."/>
            <person name="Wangchuk T."/>
            <person name="Wangdi T."/>
            <person name="Weiand M."/>
            <person name="Wilkinson J."/>
            <person name="Wilson A."/>
            <person name="Yadav S."/>
            <person name="Young G."/>
            <person name="Yu Q."/>
            <person name="Zembek L."/>
            <person name="Zhong D."/>
            <person name="Zimmer A."/>
            <person name="Zwirko Z."/>
            <person name="Jaffe D.B."/>
            <person name="Alvarez P."/>
            <person name="Brockman W."/>
            <person name="Butler J."/>
            <person name="Chin C."/>
            <person name="Gnerre S."/>
            <person name="Grabherr M."/>
            <person name="Kleber M."/>
            <person name="Mauceli E."/>
            <person name="MacCallum I."/>
        </authorList>
    </citation>
    <scope>NUCLEOTIDE SEQUENCE [LARGE SCALE GENOMIC DNA]</scope>
    <source>
        <strain evidence="2">MSH-3 / Tucson 14011-0111.49</strain>
    </source>
</reference>
<dbReference type="AlphaFoldDB" id="B4GC32"/>
<keyword evidence="2" id="KW-1185">Reference proteome</keyword>
<accession>B4GC32</accession>
<proteinExistence type="predicted"/>
<dbReference type="OMA" id="ACIAITC"/>
<name>B4GC32_DROPE</name>
<evidence type="ECO:0000313" key="1">
    <source>
        <dbReference type="EMBL" id="EDW32375.1"/>
    </source>
</evidence>
<organism evidence="2">
    <name type="scientific">Drosophila persimilis</name>
    <name type="common">Fruit fly</name>
    <dbReference type="NCBI Taxonomy" id="7234"/>
    <lineage>
        <taxon>Eukaryota</taxon>
        <taxon>Metazoa</taxon>
        <taxon>Ecdysozoa</taxon>
        <taxon>Arthropoda</taxon>
        <taxon>Hexapoda</taxon>
        <taxon>Insecta</taxon>
        <taxon>Pterygota</taxon>
        <taxon>Neoptera</taxon>
        <taxon>Endopterygota</taxon>
        <taxon>Diptera</taxon>
        <taxon>Brachycera</taxon>
        <taxon>Muscomorpha</taxon>
        <taxon>Ephydroidea</taxon>
        <taxon>Drosophilidae</taxon>
        <taxon>Drosophila</taxon>
        <taxon>Sophophora</taxon>
    </lineage>
</organism>
<protein>
    <submittedName>
        <fullName evidence="1">GL10463</fullName>
    </submittedName>
</protein>
<dbReference type="HOGENOM" id="CLU_1620767_0_0_1"/>